<proteinExistence type="inferred from homology"/>
<comment type="similarity">
    <text evidence="1">Belongs to the LysR transcriptional regulatory family.</text>
</comment>
<dbReference type="PRINTS" id="PR00039">
    <property type="entry name" value="HTHLYSR"/>
</dbReference>
<dbReference type="AlphaFoldDB" id="A0A327L4E0"/>
<evidence type="ECO:0000259" key="5">
    <source>
        <dbReference type="PROSITE" id="PS50931"/>
    </source>
</evidence>
<dbReference type="Pfam" id="PF03466">
    <property type="entry name" value="LysR_substrate"/>
    <property type="match status" value="1"/>
</dbReference>
<dbReference type="EMBL" id="NPEX01000020">
    <property type="protein sequence ID" value="RAI45266.1"/>
    <property type="molecule type" value="Genomic_DNA"/>
</dbReference>
<name>A0A327L4E0_9BRAD</name>
<dbReference type="InterPro" id="IPR000847">
    <property type="entry name" value="LysR_HTH_N"/>
</dbReference>
<evidence type="ECO:0000313" key="6">
    <source>
        <dbReference type="EMBL" id="RAI45266.1"/>
    </source>
</evidence>
<keyword evidence="3" id="KW-0238">DNA-binding</keyword>
<dbReference type="Gene3D" id="3.40.190.290">
    <property type="match status" value="1"/>
</dbReference>
<dbReference type="InterPro" id="IPR005119">
    <property type="entry name" value="LysR_subst-bd"/>
</dbReference>
<dbReference type="InterPro" id="IPR036390">
    <property type="entry name" value="WH_DNA-bd_sf"/>
</dbReference>
<dbReference type="PANTHER" id="PTHR30419:SF8">
    <property type="entry name" value="NITROGEN ASSIMILATION TRANSCRIPTIONAL ACTIVATOR-RELATED"/>
    <property type="match status" value="1"/>
</dbReference>
<keyword evidence="7" id="KW-1185">Reference proteome</keyword>
<comment type="caution">
    <text evidence="6">The sequence shown here is derived from an EMBL/GenBank/DDBJ whole genome shotgun (WGS) entry which is preliminary data.</text>
</comment>
<reference evidence="6 7" key="1">
    <citation type="submission" date="2017-07" db="EMBL/GenBank/DDBJ databases">
        <title>Draft Genome Sequences of Select Purple Nonsulfur Bacteria.</title>
        <authorList>
            <person name="Lasarre B."/>
            <person name="Mckinlay J.B."/>
        </authorList>
    </citation>
    <scope>NUCLEOTIDE SEQUENCE [LARGE SCALE GENOMIC DNA]</scope>
    <source>
        <strain evidence="6 7">DSM 5909</strain>
    </source>
</reference>
<dbReference type="PANTHER" id="PTHR30419">
    <property type="entry name" value="HTH-TYPE TRANSCRIPTIONAL REGULATOR YBHD"/>
    <property type="match status" value="1"/>
</dbReference>
<sequence length="409" mass="43463">MPRRTVREERLDPVTLGRLRAFHHAAMAGGMTAAARTLRLTQPAVSRAVQGLEEALGTTLMERRGDGSGLTEDGRVLARRIDRFFSRLAGAVGAATGRDPASEAVARTVRALGDAHLRSLTAIWTAETFRRAAAALGVAEPTLHRAARDLEQRVGVPLYRRTRDGVGLSPTGAELARRFALAGAEIRAAREELSLGRGTAAAVVTIGVLALAPVRLVARAAETLLERHPWARLTIREGPYAALADALRSGSLDVIFGALRAPPPFADLTEEALFDDPYRVACRSGHPLAARRDLAPADLRPYGWVVPTASLPRRAVIDRIVTGWDLPRRVQIEADSLGGTVAALAASDRLSLLPQGCVIGEGGGDSLAVLDLAVPHQRRTVGLTTHADWLPTAVQADFVGLLRSATAAA</sequence>
<gene>
    <name evidence="6" type="ORF">CH341_04960</name>
</gene>
<dbReference type="GO" id="GO:0003700">
    <property type="term" value="F:DNA-binding transcription factor activity"/>
    <property type="evidence" value="ECO:0007669"/>
    <property type="project" value="InterPro"/>
</dbReference>
<dbReference type="PROSITE" id="PS50931">
    <property type="entry name" value="HTH_LYSR"/>
    <property type="match status" value="2"/>
</dbReference>
<evidence type="ECO:0000256" key="1">
    <source>
        <dbReference type="ARBA" id="ARBA00009437"/>
    </source>
</evidence>
<dbReference type="Pfam" id="PF00126">
    <property type="entry name" value="HTH_1"/>
    <property type="match status" value="2"/>
</dbReference>
<dbReference type="SUPFAM" id="SSF53850">
    <property type="entry name" value="Periplasmic binding protein-like II"/>
    <property type="match status" value="1"/>
</dbReference>
<feature type="domain" description="HTH lysR-type" evidence="5">
    <location>
        <begin position="14"/>
        <end position="71"/>
    </location>
</feature>
<dbReference type="InterPro" id="IPR050950">
    <property type="entry name" value="HTH-type_LysR_regulators"/>
</dbReference>
<evidence type="ECO:0000256" key="3">
    <source>
        <dbReference type="ARBA" id="ARBA00023125"/>
    </source>
</evidence>
<dbReference type="GO" id="GO:0003677">
    <property type="term" value="F:DNA binding"/>
    <property type="evidence" value="ECO:0007669"/>
    <property type="project" value="UniProtKB-KW"/>
</dbReference>
<evidence type="ECO:0000256" key="2">
    <source>
        <dbReference type="ARBA" id="ARBA00023015"/>
    </source>
</evidence>
<dbReference type="OrthoDB" id="7840053at2"/>
<keyword evidence="2" id="KW-0805">Transcription regulation</keyword>
<dbReference type="Proteomes" id="UP000249130">
    <property type="component" value="Unassembled WGS sequence"/>
</dbReference>
<evidence type="ECO:0000313" key="7">
    <source>
        <dbReference type="Proteomes" id="UP000249130"/>
    </source>
</evidence>
<dbReference type="InterPro" id="IPR036388">
    <property type="entry name" value="WH-like_DNA-bd_sf"/>
</dbReference>
<protein>
    <recommendedName>
        <fullName evidence="5">HTH lysR-type domain-containing protein</fullName>
    </recommendedName>
</protein>
<dbReference type="GO" id="GO:0005829">
    <property type="term" value="C:cytosol"/>
    <property type="evidence" value="ECO:0007669"/>
    <property type="project" value="TreeGrafter"/>
</dbReference>
<accession>A0A327L4E0</accession>
<evidence type="ECO:0000256" key="4">
    <source>
        <dbReference type="ARBA" id="ARBA00023163"/>
    </source>
</evidence>
<organism evidence="6 7">
    <name type="scientific">Rhodoplanes roseus</name>
    <dbReference type="NCBI Taxonomy" id="29409"/>
    <lineage>
        <taxon>Bacteria</taxon>
        <taxon>Pseudomonadati</taxon>
        <taxon>Pseudomonadota</taxon>
        <taxon>Alphaproteobacteria</taxon>
        <taxon>Hyphomicrobiales</taxon>
        <taxon>Nitrobacteraceae</taxon>
        <taxon>Rhodoplanes</taxon>
    </lineage>
</organism>
<dbReference type="Gene3D" id="1.10.10.10">
    <property type="entry name" value="Winged helix-like DNA-binding domain superfamily/Winged helix DNA-binding domain"/>
    <property type="match status" value="2"/>
</dbReference>
<keyword evidence="4" id="KW-0804">Transcription</keyword>
<dbReference type="SUPFAM" id="SSF46785">
    <property type="entry name" value="Winged helix' DNA-binding domain"/>
    <property type="match status" value="2"/>
</dbReference>
<feature type="domain" description="HTH lysR-type" evidence="5">
    <location>
        <begin position="116"/>
        <end position="169"/>
    </location>
</feature>